<dbReference type="Gene3D" id="3.40.30.10">
    <property type="entry name" value="Glutaredoxin"/>
    <property type="match status" value="1"/>
</dbReference>
<dbReference type="Proteomes" id="UP000676409">
    <property type="component" value="Chromosome"/>
</dbReference>
<dbReference type="RefSeq" id="WP_211936353.1">
    <property type="nucleotide sequence ID" value="NZ_CP073078.1"/>
</dbReference>
<evidence type="ECO:0000256" key="1">
    <source>
        <dbReference type="SAM" id="MobiDB-lite"/>
    </source>
</evidence>
<dbReference type="AlphaFoldDB" id="A0A975FW92"/>
<evidence type="ECO:0000313" key="3">
    <source>
        <dbReference type="Proteomes" id="UP000676409"/>
    </source>
</evidence>
<gene>
    <name evidence="2" type="ORF">KCG34_14465</name>
</gene>
<keyword evidence="3" id="KW-1185">Reference proteome</keyword>
<accession>A0A975FW92</accession>
<evidence type="ECO:0000313" key="2">
    <source>
        <dbReference type="EMBL" id="QUD86301.1"/>
    </source>
</evidence>
<sequence>MAFETQTLTPAAALARDNPVRIPGESAEYRAARTALLAEEIELRRHIERVAAKRRALPPGAPVIGDYRFLGEEGEVDLAGLFQDKSSLVIHSYMFGPERRRPCPMCTNLLAAWEGNAADIGQRVSLAVVARSPLERLTAWKRERGWRHLRLYQDLSGAYSRDYRGLLPDGAEVPAQNVFTRRDGTIRHFWAGEMTGSTADPGQDPRGAPDPAPLWLVLDLTPEGRGTDWYPSLDYPA</sequence>
<protein>
    <submittedName>
        <fullName evidence="2">DUF899 family protein</fullName>
    </submittedName>
</protein>
<dbReference type="InterPro" id="IPR010296">
    <property type="entry name" value="DUF899_thioredox"/>
</dbReference>
<dbReference type="SUPFAM" id="SSF52833">
    <property type="entry name" value="Thioredoxin-like"/>
    <property type="match status" value="1"/>
</dbReference>
<dbReference type="EMBL" id="CP073078">
    <property type="protein sequence ID" value="QUD86301.1"/>
    <property type="molecule type" value="Genomic_DNA"/>
</dbReference>
<feature type="region of interest" description="Disordered" evidence="1">
    <location>
        <begin position="193"/>
        <end position="213"/>
    </location>
</feature>
<dbReference type="Pfam" id="PF05988">
    <property type="entry name" value="DUF899"/>
    <property type="match status" value="1"/>
</dbReference>
<dbReference type="InterPro" id="IPR036249">
    <property type="entry name" value="Thioredoxin-like_sf"/>
</dbReference>
<proteinExistence type="predicted"/>
<name>A0A975FW92_9CAUL</name>
<dbReference type="KEGG" id="caul:KCG34_14465"/>
<organism evidence="2 3">
    <name type="scientific">Phenylobacterium montanum</name>
    <dbReference type="NCBI Taxonomy" id="2823693"/>
    <lineage>
        <taxon>Bacteria</taxon>
        <taxon>Pseudomonadati</taxon>
        <taxon>Pseudomonadota</taxon>
        <taxon>Alphaproteobacteria</taxon>
        <taxon>Caulobacterales</taxon>
        <taxon>Caulobacteraceae</taxon>
        <taxon>Phenylobacterium</taxon>
    </lineage>
</organism>
<reference evidence="2" key="1">
    <citation type="submission" date="2021-04" db="EMBL/GenBank/DDBJ databases">
        <title>The complete genome sequence of Caulobacter sp. S6.</title>
        <authorList>
            <person name="Tang Y."/>
            <person name="Ouyang W."/>
            <person name="Liu Q."/>
            <person name="Huang B."/>
            <person name="Guo Z."/>
            <person name="Lei P."/>
        </authorList>
    </citation>
    <scope>NUCLEOTIDE SEQUENCE</scope>
    <source>
        <strain evidence="2">S6</strain>
    </source>
</reference>